<organism evidence="1 2">
    <name type="scientific">Actinacidiphila epipremni</name>
    <dbReference type="NCBI Taxonomy" id="2053013"/>
    <lineage>
        <taxon>Bacteria</taxon>
        <taxon>Bacillati</taxon>
        <taxon>Actinomycetota</taxon>
        <taxon>Actinomycetes</taxon>
        <taxon>Kitasatosporales</taxon>
        <taxon>Streptomycetaceae</taxon>
        <taxon>Actinacidiphila</taxon>
    </lineage>
</organism>
<dbReference type="RefSeq" id="WP_167982999.1">
    <property type="nucleotide sequence ID" value="NZ_JAATEJ010000007.1"/>
</dbReference>
<reference evidence="1 2" key="1">
    <citation type="submission" date="2020-03" db="EMBL/GenBank/DDBJ databases">
        <title>WGS of actinomycetes isolated from Thailand.</title>
        <authorList>
            <person name="Thawai C."/>
        </authorList>
    </citation>
    <scope>NUCLEOTIDE SEQUENCE [LARGE SCALE GENOMIC DNA]</scope>
    <source>
        <strain evidence="1 2">PRB2-1</strain>
    </source>
</reference>
<dbReference type="Proteomes" id="UP000734511">
    <property type="component" value="Unassembled WGS sequence"/>
</dbReference>
<gene>
    <name evidence="1" type="ORF">HCN08_12105</name>
</gene>
<evidence type="ECO:0000313" key="2">
    <source>
        <dbReference type="Proteomes" id="UP000734511"/>
    </source>
</evidence>
<evidence type="ECO:0000313" key="1">
    <source>
        <dbReference type="EMBL" id="NJP44134.1"/>
    </source>
</evidence>
<protein>
    <submittedName>
        <fullName evidence="1">Uncharacterized protein</fullName>
    </submittedName>
</protein>
<proteinExistence type="predicted"/>
<dbReference type="EMBL" id="JAATEJ010000007">
    <property type="protein sequence ID" value="NJP44134.1"/>
    <property type="molecule type" value="Genomic_DNA"/>
</dbReference>
<name>A0ABX0ZJU2_9ACTN</name>
<accession>A0ABX0ZJU2</accession>
<sequence length="239" mass="26338">MMSFSRRDQGAARLPRDVVPRMEQFGRFEFDPAGSELDGTVVWEVLQAPFLEFAQSEPDRFAAALAEAVLPAGGFALYGAARTVWNLLGSDFRHPAYDTVRLAALEFFRAAGVPKNRLTAGDWQFWRRHRGDTWLVGRPRPAREAVRIAPLVPGEVRRVAVLTAAPDSNVLSVRAAGGGFQLLVEARASDTDPTRSVFEWFGAPTLYDLYARLGETLQVPPYWAGADLAPFIPLPAPTL</sequence>
<keyword evidence="2" id="KW-1185">Reference proteome</keyword>
<comment type="caution">
    <text evidence="1">The sequence shown here is derived from an EMBL/GenBank/DDBJ whole genome shotgun (WGS) entry which is preliminary data.</text>
</comment>